<sequence>MTDLSERRFTGLSRRALFYGAGGLAVAGTGLAGAAMAQDGAQDAAQDGQAPAATGLRGNINHSVARWTFGDMDLADLCVLGRSVGLRAIDLCGPDDWPTLREHGMDSSMCNGAEISLEDGWADPANHATLIENYTRHIALVAEAGYTNLICFSGNRRGMSDEEGLANCAEGLSRILPLAAEAGVVLQMELLNSRVNHPDYLCDRSAWGVALCERLDSANFRLLYDIYHMQIMEGDVIRTITEHNQWFGHYHTAGNPGRNEPDDSQELNYPAICRAIRDTGHQGWLAQEFVPRDPSPDAAAQSLRDAVLTCDV</sequence>
<dbReference type="RefSeq" id="WP_139616445.1">
    <property type="nucleotide sequence ID" value="NZ_CP040764.1"/>
</dbReference>
<name>A0A4Y5SUV2_9RHOB</name>
<dbReference type="PROSITE" id="PS51318">
    <property type="entry name" value="TAT"/>
    <property type="match status" value="1"/>
</dbReference>
<dbReference type="Gene3D" id="3.20.20.150">
    <property type="entry name" value="Divalent-metal-dependent TIM barrel enzymes"/>
    <property type="match status" value="1"/>
</dbReference>
<dbReference type="KEGG" id="plia:E4191_21970"/>
<dbReference type="Pfam" id="PF01261">
    <property type="entry name" value="AP_endonuc_2"/>
    <property type="match status" value="1"/>
</dbReference>
<evidence type="ECO:0000256" key="1">
    <source>
        <dbReference type="ARBA" id="ARBA00023235"/>
    </source>
</evidence>
<feature type="domain" description="Xylose isomerase-like TIM barrel" evidence="2">
    <location>
        <begin position="122"/>
        <end position="304"/>
    </location>
</feature>
<dbReference type="PANTHER" id="PTHR43489:SF3">
    <property type="entry name" value="XYLOSE ISOMERASE DOMAIN PROTEIN TIM BARREL"/>
    <property type="match status" value="1"/>
</dbReference>
<protein>
    <submittedName>
        <fullName evidence="3">TIM barrel protein</fullName>
    </submittedName>
</protein>
<keyword evidence="1" id="KW-0413">Isomerase</keyword>
<dbReference type="InterPro" id="IPR006311">
    <property type="entry name" value="TAT_signal"/>
</dbReference>
<reference evidence="4" key="1">
    <citation type="submission" date="2019-05" db="EMBL/GenBank/DDBJ databases">
        <title>Tamlana fucoidanivorans sp. nov., isolated from the surface of algae collected from Fujian province in China.</title>
        <authorList>
            <person name="Li J."/>
        </authorList>
    </citation>
    <scope>NUCLEOTIDE SEQUENCE [LARGE SCALE GENOMIC DNA]</scope>
    <source>
        <strain evidence="4">2251</strain>
        <plasmid evidence="4">unnamed3</plasmid>
    </source>
</reference>
<dbReference type="InterPro" id="IPR013022">
    <property type="entry name" value="Xyl_isomerase-like_TIM-brl"/>
</dbReference>
<proteinExistence type="predicted"/>
<dbReference type="Proteomes" id="UP000296374">
    <property type="component" value="Plasmid unnamed3"/>
</dbReference>
<dbReference type="InterPro" id="IPR036237">
    <property type="entry name" value="Xyl_isomerase-like_sf"/>
</dbReference>
<dbReference type="PANTHER" id="PTHR43489">
    <property type="entry name" value="ISOMERASE"/>
    <property type="match status" value="1"/>
</dbReference>
<evidence type="ECO:0000313" key="4">
    <source>
        <dbReference type="Proteomes" id="UP000296374"/>
    </source>
</evidence>
<dbReference type="AlphaFoldDB" id="A0A4Y5SUV2"/>
<dbReference type="EMBL" id="CP040764">
    <property type="protein sequence ID" value="QDA36743.1"/>
    <property type="molecule type" value="Genomic_DNA"/>
</dbReference>
<dbReference type="GO" id="GO:0016853">
    <property type="term" value="F:isomerase activity"/>
    <property type="evidence" value="ECO:0007669"/>
    <property type="project" value="UniProtKB-KW"/>
</dbReference>
<geneLocation type="plasmid" evidence="3 4">
    <name>unnamed3</name>
</geneLocation>
<dbReference type="SUPFAM" id="SSF51658">
    <property type="entry name" value="Xylose isomerase-like"/>
    <property type="match status" value="1"/>
</dbReference>
<gene>
    <name evidence="3" type="ORF">E4191_21970</name>
</gene>
<evidence type="ECO:0000313" key="3">
    <source>
        <dbReference type="EMBL" id="QDA36743.1"/>
    </source>
</evidence>
<accession>A0A4Y5SUV2</accession>
<dbReference type="InterPro" id="IPR050417">
    <property type="entry name" value="Sugar_Epim/Isomerase"/>
</dbReference>
<keyword evidence="3" id="KW-0614">Plasmid</keyword>
<evidence type="ECO:0000259" key="2">
    <source>
        <dbReference type="Pfam" id="PF01261"/>
    </source>
</evidence>
<organism evidence="3 4">
    <name type="scientific">Paracoccus liaowanqingii</name>
    <dbReference type="NCBI Taxonomy" id="2560053"/>
    <lineage>
        <taxon>Bacteria</taxon>
        <taxon>Pseudomonadati</taxon>
        <taxon>Pseudomonadota</taxon>
        <taxon>Alphaproteobacteria</taxon>
        <taxon>Rhodobacterales</taxon>
        <taxon>Paracoccaceae</taxon>
        <taxon>Paracoccus</taxon>
    </lineage>
</organism>